<name>A0AAD4D1K5_9FUNG</name>
<organism evidence="2 3">
    <name type="scientific">Linnemannia exigua</name>
    <dbReference type="NCBI Taxonomy" id="604196"/>
    <lineage>
        <taxon>Eukaryota</taxon>
        <taxon>Fungi</taxon>
        <taxon>Fungi incertae sedis</taxon>
        <taxon>Mucoromycota</taxon>
        <taxon>Mortierellomycotina</taxon>
        <taxon>Mortierellomycetes</taxon>
        <taxon>Mortierellales</taxon>
        <taxon>Mortierellaceae</taxon>
        <taxon>Linnemannia</taxon>
    </lineage>
</organism>
<feature type="compositionally biased region" description="Basic and acidic residues" evidence="1">
    <location>
        <begin position="210"/>
        <end position="284"/>
    </location>
</feature>
<evidence type="ECO:0000256" key="1">
    <source>
        <dbReference type="SAM" id="MobiDB-lite"/>
    </source>
</evidence>
<feature type="region of interest" description="Disordered" evidence="1">
    <location>
        <begin position="175"/>
        <end position="307"/>
    </location>
</feature>
<protein>
    <submittedName>
        <fullName evidence="2">Uncharacterized protein</fullName>
    </submittedName>
</protein>
<dbReference type="AlphaFoldDB" id="A0AAD4D1K5"/>
<feature type="compositionally biased region" description="Polar residues" evidence="1">
    <location>
        <begin position="358"/>
        <end position="376"/>
    </location>
</feature>
<evidence type="ECO:0000313" key="2">
    <source>
        <dbReference type="EMBL" id="KAG0255413.1"/>
    </source>
</evidence>
<gene>
    <name evidence="2" type="ORF">BGZ95_005765</name>
</gene>
<sequence>MPLDAHLRAISPVIFWSSYSSDGKNLATVEVEKNSFHLWDISTADLDQGGTEIFHAGIGPALQHEWRRCSSNGKMVLASIDTNFSLRVRELVEGTSDRKGKGVSGRDGMGSYSDVRLMWSVGEDELSMEDAILDRLVGVSEFNLKLMKQRADGVEKMAWSEGSTEKYFRQWGYFDSDNEEEGGENTPVKVNGGENTSMEVEGGENTPVEVEGKKEEVKKTEKDEKKEKKSEKELKKEKEKKDKKEAKEAKEAKEKDKKDKDKKEKDKKDKDKKDKDKKVTKENKEEEEQMVKVKATMKEPDEDTSDSVMARALQKRVGALRRAETVFRAANDLQAPDDMQAEDDMQATDDMQGGTMPRQATMQRAGSMPRQTTMQRAGSMPREGPIEGRRKMKRLGSSMKMFDE</sequence>
<keyword evidence="3" id="KW-1185">Reference proteome</keyword>
<dbReference type="Proteomes" id="UP001194580">
    <property type="component" value="Unassembled WGS sequence"/>
</dbReference>
<feature type="region of interest" description="Disordered" evidence="1">
    <location>
        <begin position="348"/>
        <end position="404"/>
    </location>
</feature>
<accession>A0AAD4D1K5</accession>
<evidence type="ECO:0000313" key="3">
    <source>
        <dbReference type="Proteomes" id="UP001194580"/>
    </source>
</evidence>
<proteinExistence type="predicted"/>
<reference evidence="2" key="1">
    <citation type="journal article" date="2020" name="Fungal Divers.">
        <title>Resolving the Mortierellaceae phylogeny through synthesis of multi-gene phylogenetics and phylogenomics.</title>
        <authorList>
            <person name="Vandepol N."/>
            <person name="Liber J."/>
            <person name="Desiro A."/>
            <person name="Na H."/>
            <person name="Kennedy M."/>
            <person name="Barry K."/>
            <person name="Grigoriev I.V."/>
            <person name="Miller A.N."/>
            <person name="O'Donnell K."/>
            <person name="Stajich J.E."/>
            <person name="Bonito G."/>
        </authorList>
    </citation>
    <scope>NUCLEOTIDE SEQUENCE</scope>
    <source>
        <strain evidence="2">NRRL 28262</strain>
    </source>
</reference>
<dbReference type="EMBL" id="JAAAIL010002667">
    <property type="protein sequence ID" value="KAG0255413.1"/>
    <property type="molecule type" value="Genomic_DNA"/>
</dbReference>
<comment type="caution">
    <text evidence="2">The sequence shown here is derived from an EMBL/GenBank/DDBJ whole genome shotgun (WGS) entry which is preliminary data.</text>
</comment>